<dbReference type="Proteomes" id="UP000294547">
    <property type="component" value="Unassembled WGS sequence"/>
</dbReference>
<feature type="chain" id="PRO_5020564092" evidence="2">
    <location>
        <begin position="24"/>
        <end position="192"/>
    </location>
</feature>
<keyword evidence="1" id="KW-1133">Transmembrane helix</keyword>
<dbReference type="EMBL" id="SNXY01000006">
    <property type="protein sequence ID" value="TDP86585.1"/>
    <property type="molecule type" value="Genomic_DNA"/>
</dbReference>
<comment type="caution">
    <text evidence="3">The sequence shown here is derived from an EMBL/GenBank/DDBJ whole genome shotgun (WGS) entry which is preliminary data.</text>
</comment>
<reference evidence="3 4" key="1">
    <citation type="submission" date="2019-03" db="EMBL/GenBank/DDBJ databases">
        <title>Genomic Encyclopedia of Type Strains, Phase IV (KMG-IV): sequencing the most valuable type-strain genomes for metagenomic binning, comparative biology and taxonomic classification.</title>
        <authorList>
            <person name="Goeker M."/>
        </authorList>
    </citation>
    <scope>NUCLEOTIDE SEQUENCE [LARGE SCALE GENOMIC DNA]</scope>
    <source>
        <strain evidence="3 4">DSM 102969</strain>
    </source>
</reference>
<name>A0A4R6RKF1_9HYPH</name>
<proteinExistence type="predicted"/>
<keyword evidence="2" id="KW-0732">Signal</keyword>
<evidence type="ECO:0000313" key="3">
    <source>
        <dbReference type="EMBL" id="TDP86585.1"/>
    </source>
</evidence>
<feature type="transmembrane region" description="Helical" evidence="1">
    <location>
        <begin position="52"/>
        <end position="79"/>
    </location>
</feature>
<evidence type="ECO:0000256" key="1">
    <source>
        <dbReference type="SAM" id="Phobius"/>
    </source>
</evidence>
<dbReference type="OrthoDB" id="9810270at2"/>
<keyword evidence="1" id="KW-0472">Membrane</keyword>
<accession>A0A4R6RKF1</accession>
<dbReference type="GO" id="GO:0005886">
    <property type="term" value="C:plasma membrane"/>
    <property type="evidence" value="ECO:0007669"/>
    <property type="project" value="TreeGrafter"/>
</dbReference>
<feature type="signal peptide" evidence="2">
    <location>
        <begin position="1"/>
        <end position="23"/>
    </location>
</feature>
<dbReference type="InterPro" id="IPR051311">
    <property type="entry name" value="DedA_domain"/>
</dbReference>
<protein>
    <submittedName>
        <fullName evidence="3">Membrane protein YqaA with SNARE-associated domain</fullName>
    </submittedName>
</protein>
<dbReference type="RefSeq" id="WP_126536951.1">
    <property type="nucleotide sequence ID" value="NZ_BSPM01000008.1"/>
</dbReference>
<evidence type="ECO:0000313" key="4">
    <source>
        <dbReference type="Proteomes" id="UP000294547"/>
    </source>
</evidence>
<organism evidence="3 4">
    <name type="scientific">Oharaeibacter diazotrophicus</name>
    <dbReference type="NCBI Taxonomy" id="1920512"/>
    <lineage>
        <taxon>Bacteria</taxon>
        <taxon>Pseudomonadati</taxon>
        <taxon>Pseudomonadota</taxon>
        <taxon>Alphaproteobacteria</taxon>
        <taxon>Hyphomicrobiales</taxon>
        <taxon>Pleomorphomonadaceae</taxon>
        <taxon>Oharaeibacter</taxon>
    </lineage>
</organism>
<dbReference type="PANTHER" id="PTHR42709:SF11">
    <property type="entry name" value="DEDA FAMILY PROTEIN"/>
    <property type="match status" value="1"/>
</dbReference>
<evidence type="ECO:0000256" key="2">
    <source>
        <dbReference type="SAM" id="SignalP"/>
    </source>
</evidence>
<dbReference type="PANTHER" id="PTHR42709">
    <property type="entry name" value="ALKALINE PHOSPHATASE LIKE PROTEIN"/>
    <property type="match status" value="1"/>
</dbReference>
<gene>
    <name evidence="3" type="ORF">EDD54_0464</name>
</gene>
<feature type="transmembrane region" description="Helical" evidence="1">
    <location>
        <begin position="171"/>
        <end position="189"/>
    </location>
</feature>
<keyword evidence="1" id="KW-0812">Transmembrane</keyword>
<feature type="transmembrane region" description="Helical" evidence="1">
    <location>
        <begin position="132"/>
        <end position="151"/>
    </location>
</feature>
<sequence length="192" mass="20903">MLRQMYGWTMSLAAGRHAPTALAAVSFAESSFFPIPPDVLLVPMVLARRERAYVYAAICTAASVLGGALGYAIGVWLFGSLGQWLISAYGLGDDMAKFQASYAEWGAAIILLKGLTPIPYKLVTIASGFAGYDFPLFLLLSAITRGARFFLEAALLRRYGEPVRDFIENRLEWVMLAVAVTIVGGFLLVRLI</sequence>
<dbReference type="AlphaFoldDB" id="A0A4R6RKF1"/>
<keyword evidence="4" id="KW-1185">Reference proteome</keyword>